<evidence type="ECO:0000256" key="5">
    <source>
        <dbReference type="SAM" id="Phobius"/>
    </source>
</evidence>
<evidence type="ECO:0000313" key="8">
    <source>
        <dbReference type="Proteomes" id="UP000515154"/>
    </source>
</evidence>
<feature type="transmembrane region" description="Helical" evidence="5">
    <location>
        <begin position="273"/>
        <end position="296"/>
    </location>
</feature>
<dbReference type="RefSeq" id="XP_036354721.1">
    <property type="nucleotide sequence ID" value="XM_036498828.1"/>
</dbReference>
<feature type="transmembrane region" description="Helical" evidence="5">
    <location>
        <begin position="455"/>
        <end position="476"/>
    </location>
</feature>
<accession>A0A6P7U4J9</accession>
<organism evidence="8 9">
    <name type="scientific">Octopus sinensis</name>
    <name type="common">East Asian common octopus</name>
    <dbReference type="NCBI Taxonomy" id="2607531"/>
    <lineage>
        <taxon>Eukaryota</taxon>
        <taxon>Metazoa</taxon>
        <taxon>Spiralia</taxon>
        <taxon>Lophotrochozoa</taxon>
        <taxon>Mollusca</taxon>
        <taxon>Cephalopoda</taxon>
        <taxon>Coleoidea</taxon>
        <taxon>Octopodiformes</taxon>
        <taxon>Octopoda</taxon>
        <taxon>Incirrata</taxon>
        <taxon>Octopodidae</taxon>
        <taxon>Octopus</taxon>
    </lineage>
</organism>
<reference evidence="9 10" key="1">
    <citation type="submission" date="2025-08" db="UniProtKB">
        <authorList>
            <consortium name="RefSeq"/>
        </authorList>
    </citation>
    <scope>IDENTIFICATION</scope>
</reference>
<evidence type="ECO:0000259" key="7">
    <source>
        <dbReference type="Pfam" id="PF21885"/>
    </source>
</evidence>
<dbReference type="GO" id="GO:0016020">
    <property type="term" value="C:membrane"/>
    <property type="evidence" value="ECO:0007669"/>
    <property type="project" value="UniProtKB-SubCell"/>
</dbReference>
<feature type="domain" description="TMEM181 GOLD" evidence="7">
    <location>
        <begin position="107"/>
        <end position="226"/>
    </location>
</feature>
<keyword evidence="2 5" id="KW-0812">Transmembrane</keyword>
<evidence type="ECO:0000259" key="6">
    <source>
        <dbReference type="Pfam" id="PF06664"/>
    </source>
</evidence>
<feature type="domain" description="Wntless-like transmembrane" evidence="6">
    <location>
        <begin position="228"/>
        <end position="480"/>
    </location>
</feature>
<dbReference type="InterPro" id="IPR040416">
    <property type="entry name" value="TMEM181"/>
</dbReference>
<comment type="subcellular location">
    <subcellularLocation>
        <location evidence="1">Membrane</location>
        <topology evidence="1">Multi-pass membrane protein</topology>
    </subcellularLocation>
</comment>
<keyword evidence="3 5" id="KW-1133">Transmembrane helix</keyword>
<proteinExistence type="predicted"/>
<evidence type="ECO:0000313" key="9">
    <source>
        <dbReference type="RefSeq" id="XP_029655836.1"/>
    </source>
</evidence>
<dbReference type="PANTHER" id="PTHR31918:SF1">
    <property type="entry name" value="TRANSMEMBRANE PROTEIN 181"/>
    <property type="match status" value="1"/>
</dbReference>
<feature type="transmembrane region" description="Helical" evidence="5">
    <location>
        <begin position="235"/>
        <end position="253"/>
    </location>
</feature>
<evidence type="ECO:0000256" key="3">
    <source>
        <dbReference type="ARBA" id="ARBA00022989"/>
    </source>
</evidence>
<dbReference type="Proteomes" id="UP000515154">
    <property type="component" value="Linkage group LG2"/>
</dbReference>
<feature type="transmembrane region" description="Helical" evidence="5">
    <location>
        <begin position="62"/>
        <end position="87"/>
    </location>
</feature>
<keyword evidence="8" id="KW-1185">Reference proteome</keyword>
<sequence length="533" mass="62210">MDSAEYTFSYASPSWADSIRAFLSQFSNIFSVFSPHIAPTYHHDRCERSVQMRLYSLNKRQFVLVFATFFLFFGVSVLIGVAGPPIIETVSQNASSLRQVTPDLKTGPFHLKSPPMSTFHQQLWLIGSIDADNAGMAKFEQEFTVSVQIRAIQKNEKLKELFDNPNLTGEIHNHTRNLRCAHKCDDLILMHLGFLDYSNYIITVRFFGLENLKYKFENIDFHFKSYNVNFTQLEIWLRFVFLVFTFITACLFAHSLRKFSIKDWSIEQRWIAVLLPLLLLYNDPIFPLTFLVNSWLPGMLDGIFQATFLCALLLSWLCLYHGIRQTDRRFSKFYLPKLIVVGLLWIAAVTLASWEQYNELRDPTFYYRLDHSNFMGIKVCFFIVGGIYLVYLSYLLIQAFAELQTMPYFDIRLKFLTVFMLIILVVSVAITFLRFGGSMLQDNFVSELTTRYQNSVEFVSFYGLLNFYLYTMAFVYSPSKNAIYETHFKDNPALSMLNDSDEEVHYGSDQEEVSLTSRQRQMNRYDTDDDTFH</sequence>
<gene>
    <name evidence="9 10" type="primary">LOC115229652</name>
</gene>
<dbReference type="InterPro" id="IPR054077">
    <property type="entry name" value="TMEM181_GOLD"/>
</dbReference>
<dbReference type="Pfam" id="PF21885">
    <property type="entry name" value="TMEM181_GOLD"/>
    <property type="match status" value="1"/>
</dbReference>
<protein>
    <submittedName>
        <fullName evidence="9 10">Transmembrane protein 181 isoform X1</fullName>
    </submittedName>
</protein>
<dbReference type="GO" id="GO:0015643">
    <property type="term" value="F:toxic substance binding"/>
    <property type="evidence" value="ECO:0007669"/>
    <property type="project" value="InterPro"/>
</dbReference>
<dbReference type="PANTHER" id="PTHR31918">
    <property type="entry name" value="TRANSMEMBRANE PROTEIN 181"/>
    <property type="match status" value="1"/>
</dbReference>
<feature type="transmembrane region" description="Helical" evidence="5">
    <location>
        <begin position="413"/>
        <end position="435"/>
    </location>
</feature>
<evidence type="ECO:0000313" key="10">
    <source>
        <dbReference type="RefSeq" id="XP_036354721.1"/>
    </source>
</evidence>
<evidence type="ECO:0000256" key="2">
    <source>
        <dbReference type="ARBA" id="ARBA00022692"/>
    </source>
</evidence>
<feature type="transmembrane region" description="Helical" evidence="5">
    <location>
        <begin position="334"/>
        <end position="354"/>
    </location>
</feature>
<evidence type="ECO:0000256" key="1">
    <source>
        <dbReference type="ARBA" id="ARBA00004141"/>
    </source>
</evidence>
<name>A0A6P7U4J9_9MOLL</name>
<feature type="transmembrane region" description="Helical" evidence="5">
    <location>
        <begin position="374"/>
        <end position="401"/>
    </location>
</feature>
<dbReference type="InterPro" id="IPR047843">
    <property type="entry name" value="WLS-like_TM"/>
</dbReference>
<evidence type="ECO:0000256" key="4">
    <source>
        <dbReference type="ARBA" id="ARBA00023136"/>
    </source>
</evidence>
<dbReference type="RefSeq" id="XP_029655836.1">
    <property type="nucleotide sequence ID" value="XM_029799976.2"/>
</dbReference>
<dbReference type="KEGG" id="osn:115229652"/>
<dbReference type="AlphaFoldDB" id="A0A6P7U4J9"/>
<keyword evidence="4 5" id="KW-0472">Membrane</keyword>
<feature type="transmembrane region" description="Helical" evidence="5">
    <location>
        <begin position="302"/>
        <end position="322"/>
    </location>
</feature>
<dbReference type="Pfam" id="PF06664">
    <property type="entry name" value="WLS-like_TM"/>
    <property type="match status" value="1"/>
</dbReference>